<evidence type="ECO:0000256" key="4">
    <source>
        <dbReference type="ARBA" id="ARBA00022989"/>
    </source>
</evidence>
<sequence length="417" mass="45286">MRIGDVKETVVMALGTLRANKLRSGLTILGIVIGVMTVIVISSVVNGLNSRVSDLVESLGSNVLFVFRFPVFGQRPTTEMLTRKQLTYDDAMAMRDLPHVVAVSPALQYTDNTAPGRAGNTAIRGNGKTMQGTILEGDTPSTQDVYELDMLEGRFFNDEDQARAAKVTVLGYDTAAQLFPGQSAVGKEVQVAGMVFTVVGVLNKQKQAFGGGKNPQDNHAYFPISTFHYIHPEQLDYWISLKYDNAKNRSLVQDELTELLRRRRKVRNEQPDNFAIFGTDSLTRLWNNITSGLFLLLVALSSVALLVGGVGVMNIMLVSVTERTREIGVRKAIGASRQTILTQFTLEAITLCAVGGVIGLLAGSAIAIGVSYVFPAALSSIWMAVAFLSSCSIGLIFGIYPAWKAANLNPIDALRYE</sequence>
<keyword evidence="5 8" id="KW-0472">Membrane</keyword>
<dbReference type="InterPro" id="IPR003838">
    <property type="entry name" value="ABC3_permease_C"/>
</dbReference>
<name>A0A916W6H8_9BACT</name>
<keyword evidence="3 8" id="KW-0812">Transmembrane</keyword>
<organism evidence="11 12">
    <name type="scientific">Edaphobacter acidisoli</name>
    <dbReference type="NCBI Taxonomy" id="2040573"/>
    <lineage>
        <taxon>Bacteria</taxon>
        <taxon>Pseudomonadati</taxon>
        <taxon>Acidobacteriota</taxon>
        <taxon>Terriglobia</taxon>
        <taxon>Terriglobales</taxon>
        <taxon>Acidobacteriaceae</taxon>
        <taxon>Edaphobacter</taxon>
    </lineage>
</organism>
<dbReference type="AlphaFoldDB" id="A0A916W6H8"/>
<dbReference type="RefSeq" id="WP_188759425.1">
    <property type="nucleotide sequence ID" value="NZ_BMJB01000001.1"/>
</dbReference>
<evidence type="ECO:0000259" key="9">
    <source>
        <dbReference type="Pfam" id="PF02687"/>
    </source>
</evidence>
<keyword evidence="12" id="KW-1185">Reference proteome</keyword>
<evidence type="ECO:0000259" key="10">
    <source>
        <dbReference type="Pfam" id="PF12704"/>
    </source>
</evidence>
<feature type="transmembrane region" description="Helical" evidence="8">
    <location>
        <begin position="293"/>
        <end position="320"/>
    </location>
</feature>
<gene>
    <name evidence="11" type="ORF">GCM10011507_23350</name>
</gene>
<evidence type="ECO:0000256" key="2">
    <source>
        <dbReference type="ARBA" id="ARBA00022475"/>
    </source>
</evidence>
<dbReference type="Proteomes" id="UP000648801">
    <property type="component" value="Unassembled WGS sequence"/>
</dbReference>
<reference evidence="11" key="1">
    <citation type="journal article" date="2014" name="Int. J. Syst. Evol. Microbiol.">
        <title>Complete genome sequence of Corynebacterium casei LMG S-19264T (=DSM 44701T), isolated from a smear-ripened cheese.</title>
        <authorList>
            <consortium name="US DOE Joint Genome Institute (JGI-PGF)"/>
            <person name="Walter F."/>
            <person name="Albersmeier A."/>
            <person name="Kalinowski J."/>
            <person name="Ruckert C."/>
        </authorList>
    </citation>
    <scope>NUCLEOTIDE SEQUENCE</scope>
    <source>
        <strain evidence="11">CGMCC 1.15447</strain>
    </source>
</reference>
<dbReference type="EMBL" id="BMJB01000001">
    <property type="protein sequence ID" value="GGA71075.1"/>
    <property type="molecule type" value="Genomic_DNA"/>
</dbReference>
<comment type="caution">
    <text evidence="11">The sequence shown here is derived from an EMBL/GenBank/DDBJ whole genome shotgun (WGS) entry which is preliminary data.</text>
</comment>
<evidence type="ECO:0000256" key="5">
    <source>
        <dbReference type="ARBA" id="ARBA00023136"/>
    </source>
</evidence>
<comment type="similarity">
    <text evidence="6">Belongs to the ABC-4 integral membrane protein family.</text>
</comment>
<dbReference type="InterPro" id="IPR025857">
    <property type="entry name" value="MacB_PCD"/>
</dbReference>
<protein>
    <submittedName>
        <fullName evidence="11">ABC transporter</fullName>
    </submittedName>
</protein>
<feature type="region of interest" description="Disordered" evidence="7">
    <location>
        <begin position="114"/>
        <end position="138"/>
    </location>
</feature>
<dbReference type="Pfam" id="PF12704">
    <property type="entry name" value="MacB_PCD"/>
    <property type="match status" value="1"/>
</dbReference>
<feature type="transmembrane region" description="Helical" evidence="8">
    <location>
        <begin position="341"/>
        <end position="374"/>
    </location>
</feature>
<comment type="subcellular location">
    <subcellularLocation>
        <location evidence="1">Cell membrane</location>
        <topology evidence="1">Multi-pass membrane protein</topology>
    </subcellularLocation>
</comment>
<feature type="domain" description="MacB-like periplasmic core" evidence="10">
    <location>
        <begin position="24"/>
        <end position="258"/>
    </location>
</feature>
<evidence type="ECO:0000256" key="3">
    <source>
        <dbReference type="ARBA" id="ARBA00022692"/>
    </source>
</evidence>
<evidence type="ECO:0000313" key="11">
    <source>
        <dbReference type="EMBL" id="GGA71075.1"/>
    </source>
</evidence>
<feature type="transmembrane region" description="Helical" evidence="8">
    <location>
        <begin position="380"/>
        <end position="400"/>
    </location>
</feature>
<evidence type="ECO:0000313" key="12">
    <source>
        <dbReference type="Proteomes" id="UP000648801"/>
    </source>
</evidence>
<proteinExistence type="inferred from homology"/>
<evidence type="ECO:0000256" key="7">
    <source>
        <dbReference type="SAM" id="MobiDB-lite"/>
    </source>
</evidence>
<keyword evidence="2" id="KW-1003">Cell membrane</keyword>
<evidence type="ECO:0000256" key="6">
    <source>
        <dbReference type="ARBA" id="ARBA00038076"/>
    </source>
</evidence>
<dbReference type="GO" id="GO:0005886">
    <property type="term" value="C:plasma membrane"/>
    <property type="evidence" value="ECO:0007669"/>
    <property type="project" value="UniProtKB-SubCell"/>
</dbReference>
<dbReference type="InterPro" id="IPR050250">
    <property type="entry name" value="Macrolide_Exporter_MacB"/>
</dbReference>
<dbReference type="Pfam" id="PF02687">
    <property type="entry name" value="FtsX"/>
    <property type="match status" value="1"/>
</dbReference>
<evidence type="ECO:0000256" key="1">
    <source>
        <dbReference type="ARBA" id="ARBA00004651"/>
    </source>
</evidence>
<accession>A0A916W6H8</accession>
<feature type="transmembrane region" description="Helical" evidence="8">
    <location>
        <begin position="26"/>
        <end position="45"/>
    </location>
</feature>
<reference evidence="11" key="2">
    <citation type="submission" date="2020-09" db="EMBL/GenBank/DDBJ databases">
        <authorList>
            <person name="Sun Q."/>
            <person name="Zhou Y."/>
        </authorList>
    </citation>
    <scope>NUCLEOTIDE SEQUENCE</scope>
    <source>
        <strain evidence="11">CGMCC 1.15447</strain>
    </source>
</reference>
<feature type="domain" description="ABC3 transporter permease C-terminal" evidence="9">
    <location>
        <begin position="300"/>
        <end position="410"/>
    </location>
</feature>
<dbReference type="GO" id="GO:0022857">
    <property type="term" value="F:transmembrane transporter activity"/>
    <property type="evidence" value="ECO:0007669"/>
    <property type="project" value="TreeGrafter"/>
</dbReference>
<evidence type="ECO:0000256" key="8">
    <source>
        <dbReference type="SAM" id="Phobius"/>
    </source>
</evidence>
<keyword evidence="4 8" id="KW-1133">Transmembrane helix</keyword>
<dbReference type="PANTHER" id="PTHR30572:SF4">
    <property type="entry name" value="ABC TRANSPORTER PERMEASE YTRF"/>
    <property type="match status" value="1"/>
</dbReference>
<dbReference type="PANTHER" id="PTHR30572">
    <property type="entry name" value="MEMBRANE COMPONENT OF TRANSPORTER-RELATED"/>
    <property type="match status" value="1"/>
</dbReference>